<proteinExistence type="predicted"/>
<sequence>CTHCAFKTALTPQAMDSTRPLKMFRISIKFWPSMSQCKGWVDGPEDFEAVHSHTFRVKTFKKNKHCGVCKQTLNKEGLICRGYKKHTPSEMTHPCKNNLLSSFIGLTLEGHLLFLLNKDNNKPELYIFLINRIDPLQCAGWLAIRNVKLR</sequence>
<dbReference type="Proteomes" id="UP001274896">
    <property type="component" value="Unassembled WGS sequence"/>
</dbReference>
<dbReference type="SUPFAM" id="SSF57889">
    <property type="entry name" value="Cysteine-rich domain"/>
    <property type="match status" value="1"/>
</dbReference>
<dbReference type="AlphaFoldDB" id="A0AAE0V7K1"/>
<protein>
    <submittedName>
        <fullName evidence="1">Uncharacterized protein</fullName>
    </submittedName>
</protein>
<dbReference type="EMBL" id="JAUCMX010000006">
    <property type="protein sequence ID" value="KAK3543299.1"/>
    <property type="molecule type" value="Genomic_DNA"/>
</dbReference>
<feature type="non-terminal residue" evidence="1">
    <location>
        <position position="1"/>
    </location>
</feature>
<gene>
    <name evidence="1" type="ORF">QTP70_014044</name>
</gene>
<name>A0AAE0V7K1_9TELE</name>
<keyword evidence="2" id="KW-1185">Reference proteome</keyword>
<evidence type="ECO:0000313" key="1">
    <source>
        <dbReference type="EMBL" id="KAK3543299.1"/>
    </source>
</evidence>
<evidence type="ECO:0000313" key="2">
    <source>
        <dbReference type="Proteomes" id="UP001274896"/>
    </source>
</evidence>
<organism evidence="1 2">
    <name type="scientific">Hemibagrus guttatus</name>
    <dbReference type="NCBI Taxonomy" id="175788"/>
    <lineage>
        <taxon>Eukaryota</taxon>
        <taxon>Metazoa</taxon>
        <taxon>Chordata</taxon>
        <taxon>Craniata</taxon>
        <taxon>Vertebrata</taxon>
        <taxon>Euteleostomi</taxon>
        <taxon>Actinopterygii</taxon>
        <taxon>Neopterygii</taxon>
        <taxon>Teleostei</taxon>
        <taxon>Ostariophysi</taxon>
        <taxon>Siluriformes</taxon>
        <taxon>Bagridae</taxon>
        <taxon>Hemibagrus</taxon>
    </lineage>
</organism>
<dbReference type="InterPro" id="IPR046349">
    <property type="entry name" value="C1-like_sf"/>
</dbReference>
<accession>A0AAE0V7K1</accession>
<comment type="caution">
    <text evidence="1">The sequence shown here is derived from an EMBL/GenBank/DDBJ whole genome shotgun (WGS) entry which is preliminary data.</text>
</comment>
<reference evidence="1" key="1">
    <citation type="submission" date="2023-06" db="EMBL/GenBank/DDBJ databases">
        <title>Male Hemibagrus guttatus genome.</title>
        <authorList>
            <person name="Bian C."/>
        </authorList>
    </citation>
    <scope>NUCLEOTIDE SEQUENCE</scope>
    <source>
        <strain evidence="1">Male_cb2023</strain>
        <tissue evidence="1">Muscle</tissue>
    </source>
</reference>